<dbReference type="Proteomes" id="UP000182841">
    <property type="component" value="Unassembled WGS sequence"/>
</dbReference>
<evidence type="ECO:0000256" key="3">
    <source>
        <dbReference type="SAM" id="SignalP"/>
    </source>
</evidence>
<keyword evidence="3" id="KW-0732">Signal</keyword>
<dbReference type="PROSITE" id="PS51318">
    <property type="entry name" value="TAT"/>
    <property type="match status" value="1"/>
</dbReference>
<keyword evidence="2" id="KW-1133">Transmembrane helix</keyword>
<keyword evidence="2" id="KW-0472">Membrane</keyword>
<dbReference type="InterPro" id="IPR006311">
    <property type="entry name" value="TAT_signal"/>
</dbReference>
<dbReference type="NCBIfam" id="TIGR01167">
    <property type="entry name" value="LPXTG_anchor"/>
    <property type="match status" value="1"/>
</dbReference>
<evidence type="ECO:0000256" key="1">
    <source>
        <dbReference type="SAM" id="MobiDB-lite"/>
    </source>
</evidence>
<protein>
    <submittedName>
        <fullName evidence="4">LPXTG-motif cell wall anchor domain-containing protein</fullName>
    </submittedName>
</protein>
<keyword evidence="2" id="KW-0812">Transmembrane</keyword>
<dbReference type="OrthoDB" id="4327173at2"/>
<feature type="chain" id="PRO_5039452514" evidence="3">
    <location>
        <begin position="30"/>
        <end position="262"/>
    </location>
</feature>
<evidence type="ECO:0000313" key="4">
    <source>
        <dbReference type="EMBL" id="SES21577.1"/>
    </source>
</evidence>
<feature type="region of interest" description="Disordered" evidence="1">
    <location>
        <begin position="107"/>
        <end position="137"/>
    </location>
</feature>
<feature type="region of interest" description="Disordered" evidence="1">
    <location>
        <begin position="154"/>
        <end position="234"/>
    </location>
</feature>
<feature type="signal peptide" evidence="3">
    <location>
        <begin position="1"/>
        <end position="29"/>
    </location>
</feature>
<feature type="compositionally biased region" description="Gly residues" evidence="1">
    <location>
        <begin position="175"/>
        <end position="222"/>
    </location>
</feature>
<feature type="transmembrane region" description="Helical" evidence="2">
    <location>
        <begin position="232"/>
        <end position="253"/>
    </location>
</feature>
<organism evidence="4 5">
    <name type="scientific">Streptomyces qinglanensis</name>
    <dbReference type="NCBI Taxonomy" id="943816"/>
    <lineage>
        <taxon>Bacteria</taxon>
        <taxon>Bacillati</taxon>
        <taxon>Actinomycetota</taxon>
        <taxon>Actinomycetes</taxon>
        <taxon>Kitasatosporales</taxon>
        <taxon>Streptomycetaceae</taxon>
        <taxon>Streptomyces</taxon>
    </lineage>
</organism>
<name>A0A1H9VJQ6_9ACTN</name>
<evidence type="ECO:0000256" key="2">
    <source>
        <dbReference type="SAM" id="Phobius"/>
    </source>
</evidence>
<proteinExistence type="predicted"/>
<reference evidence="5" key="1">
    <citation type="submission" date="2016-10" db="EMBL/GenBank/DDBJ databases">
        <authorList>
            <person name="Varghese N."/>
            <person name="Submissions S."/>
        </authorList>
    </citation>
    <scope>NUCLEOTIDE SEQUENCE [LARGE SCALE GENOMIC DNA]</scope>
    <source>
        <strain evidence="5">CGMCC 4.6825</strain>
    </source>
</reference>
<dbReference type="RefSeq" id="WP_075002276.1">
    <property type="nucleotide sequence ID" value="NZ_FOGO01000012.1"/>
</dbReference>
<accession>A0A1H9VJQ6</accession>
<gene>
    <name evidence="4" type="ORF">SAMN05421870_11244</name>
</gene>
<keyword evidence="5" id="KW-1185">Reference proteome</keyword>
<evidence type="ECO:0000313" key="5">
    <source>
        <dbReference type="Proteomes" id="UP000182841"/>
    </source>
</evidence>
<dbReference type="AlphaFoldDB" id="A0A1H9VJQ6"/>
<dbReference type="EMBL" id="FOGO01000012">
    <property type="protein sequence ID" value="SES21577.1"/>
    <property type="molecule type" value="Genomic_DNA"/>
</dbReference>
<sequence>MSHSKQRRTRSAAAAAVGAAVAGSAVLLAAPVASATTVDVDYQCKTPIGNKGAVSPIDIKSTKSDEGYKLTMSFEKGVSSSPIELGKGAMKPSAKIKLGGAETGDVAVSGPANDEAIPANTPIKIPDLSGTYTPKKSGKVTFTASTLTIKALGTTTTCTPKNDPKPSLTLDVTAGGSGGSDSGGASGGDSGGDSSGGGSTGGGDASGGAAADGGGQSSGGGELPKTGPTDSAVALGTLGGTVLLAGVGGTLWVTRRRAAVRP</sequence>